<name>A0ACD5H3R3_9CYAN</name>
<dbReference type="Proteomes" id="UP000095472">
    <property type="component" value="Chromosome"/>
</dbReference>
<evidence type="ECO:0000313" key="2">
    <source>
        <dbReference type="Proteomes" id="UP000095472"/>
    </source>
</evidence>
<evidence type="ECO:0000313" key="1">
    <source>
        <dbReference type="EMBL" id="XPM67455.1"/>
    </source>
</evidence>
<proteinExistence type="predicted"/>
<gene>
    <name evidence="1" type="ORF">BH720_012815</name>
</gene>
<organism evidence="1 2">
    <name type="scientific">Desertifilum tharense IPPAS B-1220</name>
    <dbReference type="NCBI Taxonomy" id="1781255"/>
    <lineage>
        <taxon>Bacteria</taxon>
        <taxon>Bacillati</taxon>
        <taxon>Cyanobacteriota</taxon>
        <taxon>Cyanophyceae</taxon>
        <taxon>Desertifilales</taxon>
        <taxon>Desertifilaceae</taxon>
        <taxon>Desertifilum</taxon>
    </lineage>
</organism>
<dbReference type="EMBL" id="CP182909">
    <property type="protein sequence ID" value="XPM67455.1"/>
    <property type="molecule type" value="Genomic_DNA"/>
</dbReference>
<sequence>MGKVNAKIESIRLLLRSTSRTRSHSFTVFPNSPLSTVTESIEVQHSALRGPVQLHQFLG</sequence>
<protein>
    <submittedName>
        <fullName evidence="1">Uncharacterized protein</fullName>
    </submittedName>
</protein>
<accession>A0ACD5H3R3</accession>
<keyword evidence="2" id="KW-1185">Reference proteome</keyword>
<reference evidence="1 2" key="1">
    <citation type="journal article" date="2016" name="Genome Announc.">
        <title>Draft Genome Sequence of the Thermotolerant Cyanobacterium Desertifilum sp. IPPAS B-1220.</title>
        <authorList>
            <person name="Mironov K.S."/>
            <person name="Sinetova M.A."/>
            <person name="Bolatkhan K."/>
            <person name="Zayadan B.K."/>
            <person name="Ustinova V.V."/>
            <person name="Kupriyanova E.V."/>
            <person name="Skrypnik A.N."/>
            <person name="Gogoleva N.E."/>
            <person name="Gogolev Y.V."/>
            <person name="Los D.A."/>
        </authorList>
    </citation>
    <scope>NUCLEOTIDE SEQUENCE [LARGE SCALE GENOMIC DNA]</scope>
    <source>
        <strain evidence="1 2">IPPAS B-1220</strain>
    </source>
</reference>